<feature type="transmembrane region" description="Helical" evidence="1">
    <location>
        <begin position="49"/>
        <end position="72"/>
    </location>
</feature>
<proteinExistence type="predicted"/>
<dbReference type="EMBL" id="JAGQKZ010000066">
    <property type="protein sequence ID" value="MCA9392511.1"/>
    <property type="molecule type" value="Genomic_DNA"/>
</dbReference>
<evidence type="ECO:0000313" key="2">
    <source>
        <dbReference type="EMBL" id="MCA9392511.1"/>
    </source>
</evidence>
<reference evidence="2" key="1">
    <citation type="submission" date="2020-04" db="EMBL/GenBank/DDBJ databases">
        <authorList>
            <person name="Zhang T."/>
        </authorList>
    </citation>
    <scope>NUCLEOTIDE SEQUENCE</scope>
    <source>
        <strain evidence="2">HKST-UBA03</strain>
    </source>
</reference>
<keyword evidence="1" id="KW-0812">Transmembrane</keyword>
<evidence type="ECO:0000313" key="3">
    <source>
        <dbReference type="Proteomes" id="UP000751518"/>
    </source>
</evidence>
<dbReference type="AlphaFoldDB" id="A0A955LMB0"/>
<feature type="non-terminal residue" evidence="2">
    <location>
        <position position="1"/>
    </location>
</feature>
<accession>A0A955LMB0</accession>
<gene>
    <name evidence="2" type="ORF">KC614_04945</name>
</gene>
<keyword evidence="1" id="KW-0472">Membrane</keyword>
<name>A0A955LMB0_UNCKA</name>
<feature type="transmembrane region" description="Helical" evidence="1">
    <location>
        <begin position="6"/>
        <end position="28"/>
    </location>
</feature>
<reference evidence="2" key="2">
    <citation type="journal article" date="2021" name="Microbiome">
        <title>Successional dynamics and alternative stable states in a saline activated sludge microbial community over 9 years.</title>
        <authorList>
            <person name="Wang Y."/>
            <person name="Ye J."/>
            <person name="Ju F."/>
            <person name="Liu L."/>
            <person name="Boyd J.A."/>
            <person name="Deng Y."/>
            <person name="Parks D.H."/>
            <person name="Jiang X."/>
            <person name="Yin X."/>
            <person name="Woodcroft B.J."/>
            <person name="Tyson G.W."/>
            <person name="Hugenholtz P."/>
            <person name="Polz M.F."/>
            <person name="Zhang T."/>
        </authorList>
    </citation>
    <scope>NUCLEOTIDE SEQUENCE</scope>
    <source>
        <strain evidence="2">HKST-UBA03</strain>
    </source>
</reference>
<keyword evidence="1" id="KW-1133">Transmembrane helix</keyword>
<organism evidence="2 3">
    <name type="scientific">candidate division WWE3 bacterium</name>
    <dbReference type="NCBI Taxonomy" id="2053526"/>
    <lineage>
        <taxon>Bacteria</taxon>
        <taxon>Katanobacteria</taxon>
    </lineage>
</organism>
<comment type="caution">
    <text evidence="2">The sequence shown here is derived from an EMBL/GenBank/DDBJ whole genome shotgun (WGS) entry which is preliminary data.</text>
</comment>
<feature type="transmembrane region" description="Helical" evidence="1">
    <location>
        <begin position="145"/>
        <end position="164"/>
    </location>
</feature>
<sequence>TIDGGVSLVAVFICWLLLITSFVFYGYVMEAWRWEHDETISDYKRLGQLKWFLVLAPLSIVILGFFVVVGGLKLASDFAGPPIGDAIGWIVDKVVEPVFDAICDHILEPIVKVIERLSRVSGVGVKTALLLMSITYIGARLGAYWWWWAVAAYVLLRVLRWIGVGRVIRRYTYRFDVWSDDWIERRDEEKRNRRMSAMPKPHRTWEVPGWMRMIWMFILAMDYQICPLITTRDDREEIEEPL</sequence>
<protein>
    <submittedName>
        <fullName evidence="2">Uncharacterized protein</fullName>
    </submittedName>
</protein>
<dbReference type="Proteomes" id="UP000751518">
    <property type="component" value="Unassembled WGS sequence"/>
</dbReference>
<evidence type="ECO:0000256" key="1">
    <source>
        <dbReference type="SAM" id="Phobius"/>
    </source>
</evidence>